<dbReference type="EMBL" id="FCON02000001">
    <property type="protein sequence ID" value="SAL12653.1"/>
    <property type="molecule type" value="Genomic_DNA"/>
</dbReference>
<comment type="caution">
    <text evidence="1">The sequence shown here is derived from an EMBL/GenBank/DDBJ whole genome shotgun (WGS) entry which is preliminary data.</text>
</comment>
<keyword evidence="2" id="KW-1185">Reference proteome</keyword>
<evidence type="ECO:0000313" key="1">
    <source>
        <dbReference type="EMBL" id="SAL12653.1"/>
    </source>
</evidence>
<organism evidence="1 2">
    <name type="scientific">Caballeronia choica</name>
    <dbReference type="NCBI Taxonomy" id="326476"/>
    <lineage>
        <taxon>Bacteria</taxon>
        <taxon>Pseudomonadati</taxon>
        <taxon>Pseudomonadota</taxon>
        <taxon>Betaproteobacteria</taxon>
        <taxon>Burkholderiales</taxon>
        <taxon>Burkholderiaceae</taxon>
        <taxon>Caballeronia</taxon>
    </lineage>
</organism>
<reference evidence="1" key="1">
    <citation type="submission" date="2016-01" db="EMBL/GenBank/DDBJ databases">
        <authorList>
            <person name="Peeters C."/>
        </authorList>
    </citation>
    <scope>NUCLEOTIDE SEQUENCE [LARGE SCALE GENOMIC DNA]</scope>
    <source>
        <strain evidence="1">LMG 22940</strain>
    </source>
</reference>
<evidence type="ECO:0000313" key="2">
    <source>
        <dbReference type="Proteomes" id="UP000054770"/>
    </source>
</evidence>
<dbReference type="AlphaFoldDB" id="A0A158EYS2"/>
<gene>
    <name evidence="1" type="ORF">AWB68_00122</name>
</gene>
<protein>
    <submittedName>
        <fullName evidence="1">Uncharacterized protein</fullName>
    </submittedName>
</protein>
<name>A0A158EYS2_9BURK</name>
<accession>A0A158EYS2</accession>
<proteinExistence type="predicted"/>
<dbReference type="Proteomes" id="UP000054770">
    <property type="component" value="Unassembled WGS sequence"/>
</dbReference>
<sequence length="35" mass="3962">MNTARSLHISSDLEIRKVCERIRAVRAVNANLVQP</sequence>